<dbReference type="KEGG" id="psoj:PHYSODRAFT_303410"/>
<evidence type="ECO:0000313" key="2">
    <source>
        <dbReference type="Proteomes" id="UP000002640"/>
    </source>
</evidence>
<sequence>MEWKDLDPEHVDLYVLSGVGRTLLRLERSGFQCSEAAPLLLLCPDPSNYEASMAYLHGGNFALRPGTPGQRPWPDQVAEGTALADLPSGVDAAPPSALGRFLVERFPSAVDMTGGTSMDVIHLPDTEVFSNMALAALNSDQFSRWGPLSAKQFGLPVEPQLVRPFVLTKVNGRPYFQAHFTMA</sequence>
<organism evidence="1 2">
    <name type="scientific">Phytophthora sojae (strain P6497)</name>
    <name type="common">Soybean stem and root rot agent</name>
    <name type="synonym">Phytophthora megasperma f. sp. glycines</name>
    <dbReference type="NCBI Taxonomy" id="1094619"/>
    <lineage>
        <taxon>Eukaryota</taxon>
        <taxon>Sar</taxon>
        <taxon>Stramenopiles</taxon>
        <taxon>Oomycota</taxon>
        <taxon>Peronosporomycetes</taxon>
        <taxon>Peronosporales</taxon>
        <taxon>Peronosporaceae</taxon>
        <taxon>Phytophthora</taxon>
    </lineage>
</organism>
<proteinExistence type="predicted"/>
<evidence type="ECO:0000313" key="1">
    <source>
        <dbReference type="EMBL" id="EGZ14142.1"/>
    </source>
</evidence>
<dbReference type="Proteomes" id="UP000002640">
    <property type="component" value="Unassembled WGS sequence"/>
</dbReference>
<gene>
    <name evidence="1" type="ORF">PHYSODRAFT_303410</name>
</gene>
<dbReference type="GeneID" id="20642275"/>
<keyword evidence="2" id="KW-1185">Reference proteome</keyword>
<dbReference type="RefSeq" id="XP_009531571.1">
    <property type="nucleotide sequence ID" value="XM_009533276.1"/>
</dbReference>
<dbReference type="EMBL" id="JH159156">
    <property type="protein sequence ID" value="EGZ14142.1"/>
    <property type="molecule type" value="Genomic_DNA"/>
</dbReference>
<dbReference type="InParanoid" id="G4ZRI9"/>
<name>G4ZRI9_PHYSP</name>
<dbReference type="AlphaFoldDB" id="G4ZRI9"/>
<accession>G4ZRI9</accession>
<protein>
    <submittedName>
        <fullName evidence="1">Uncharacterized protein</fullName>
    </submittedName>
</protein>
<reference evidence="1 2" key="1">
    <citation type="journal article" date="2006" name="Science">
        <title>Phytophthora genome sequences uncover evolutionary origins and mechanisms of pathogenesis.</title>
        <authorList>
            <person name="Tyler B.M."/>
            <person name="Tripathy S."/>
            <person name="Zhang X."/>
            <person name="Dehal P."/>
            <person name="Jiang R.H."/>
            <person name="Aerts A."/>
            <person name="Arredondo F.D."/>
            <person name="Baxter L."/>
            <person name="Bensasson D."/>
            <person name="Beynon J.L."/>
            <person name="Chapman J."/>
            <person name="Damasceno C.M."/>
            <person name="Dorrance A.E."/>
            <person name="Dou D."/>
            <person name="Dickerman A.W."/>
            <person name="Dubchak I.L."/>
            <person name="Garbelotto M."/>
            <person name="Gijzen M."/>
            <person name="Gordon S.G."/>
            <person name="Govers F."/>
            <person name="Grunwald N.J."/>
            <person name="Huang W."/>
            <person name="Ivors K.L."/>
            <person name="Jones R.W."/>
            <person name="Kamoun S."/>
            <person name="Krampis K."/>
            <person name="Lamour K.H."/>
            <person name="Lee M.K."/>
            <person name="McDonald W.H."/>
            <person name="Medina M."/>
            <person name="Meijer H.J."/>
            <person name="Nordberg E.K."/>
            <person name="Maclean D.J."/>
            <person name="Ospina-Giraldo M.D."/>
            <person name="Morris P.F."/>
            <person name="Phuntumart V."/>
            <person name="Putnam N.H."/>
            <person name="Rash S."/>
            <person name="Rose J.K."/>
            <person name="Sakihama Y."/>
            <person name="Salamov A.A."/>
            <person name="Savidor A."/>
            <person name="Scheuring C.F."/>
            <person name="Smith B.M."/>
            <person name="Sobral B.W."/>
            <person name="Terry A."/>
            <person name="Torto-Alalibo T.A."/>
            <person name="Win J."/>
            <person name="Xu Z."/>
            <person name="Zhang H."/>
            <person name="Grigoriev I.V."/>
            <person name="Rokhsar D.S."/>
            <person name="Boore J.L."/>
        </authorList>
    </citation>
    <scope>NUCLEOTIDE SEQUENCE [LARGE SCALE GENOMIC DNA]</scope>
    <source>
        <strain evidence="1 2">P6497</strain>
    </source>
</reference>